<accession>A0A177LT93</accession>
<organism evidence="1 2">
    <name type="scientific">Methylomonas methanica</name>
    <dbReference type="NCBI Taxonomy" id="421"/>
    <lineage>
        <taxon>Bacteria</taxon>
        <taxon>Pseudomonadati</taxon>
        <taxon>Pseudomonadota</taxon>
        <taxon>Gammaproteobacteria</taxon>
        <taxon>Methylococcales</taxon>
        <taxon>Methylococcaceae</taxon>
        <taxon>Methylomonas</taxon>
    </lineage>
</organism>
<comment type="caution">
    <text evidence="1">The sequence shown here is derived from an EMBL/GenBank/DDBJ whole genome shotgun (WGS) entry which is preliminary data.</text>
</comment>
<dbReference type="InterPro" id="IPR015797">
    <property type="entry name" value="NUDIX_hydrolase-like_dom_sf"/>
</dbReference>
<dbReference type="OrthoDB" id="9182412at2"/>
<dbReference type="SUPFAM" id="SSF55811">
    <property type="entry name" value="Nudix"/>
    <property type="match status" value="1"/>
</dbReference>
<protein>
    <submittedName>
        <fullName evidence="1">NUDIX hydrolase</fullName>
    </submittedName>
</protein>
<gene>
    <name evidence="1" type="ORF">A1332_23135</name>
</gene>
<evidence type="ECO:0000313" key="1">
    <source>
        <dbReference type="EMBL" id="OAH96209.1"/>
    </source>
</evidence>
<name>A0A177LT93_METMH</name>
<evidence type="ECO:0000313" key="2">
    <source>
        <dbReference type="Proteomes" id="UP000078090"/>
    </source>
</evidence>
<dbReference type="GO" id="GO:0016787">
    <property type="term" value="F:hydrolase activity"/>
    <property type="evidence" value="ECO:0007669"/>
    <property type="project" value="UniProtKB-KW"/>
</dbReference>
<proteinExistence type="predicted"/>
<dbReference type="AlphaFoldDB" id="A0A177LT93"/>
<dbReference type="Gene3D" id="3.90.79.10">
    <property type="entry name" value="Nucleoside Triphosphate Pyrophosphohydrolase"/>
    <property type="match status" value="1"/>
</dbReference>
<dbReference type="Proteomes" id="UP000078090">
    <property type="component" value="Unassembled WGS sequence"/>
</dbReference>
<dbReference type="RefSeq" id="WP_064010873.1">
    <property type="nucleotide sequence ID" value="NZ_LUUG01000136.1"/>
</dbReference>
<dbReference type="EMBL" id="LUUG01000136">
    <property type="protein sequence ID" value="OAH96209.1"/>
    <property type="molecule type" value="Genomic_DNA"/>
</dbReference>
<sequence length="559" mass="63460">MPPAELIQSLIPRLPRFAEEDGDFYSVPRQDLIDVLVQEQIDRSAAATCVSLLETLLDTLAVLDRTRLQNGEWCFVSFPAQLLATSVLTAMSDNDSRLFPASFWNTRDIANDKKDQQRDVLRWIEQSRFEQHATRQAPPIRFIYVAWSIVKLDGRTLFYQREDSQKRFDKTAGDYGLLGGRANQHDIVGVSDAAQVLAALQAPNSERVLNALPATLQRELREEAGLRGEHYQFSLWRRLKPYRQVQGVAPNHALTEYYLDIFRIELTLEGFLFLQQRIAGDERLAWLTLEDIARGESNDGKIPYIKALYDDFEGDRAALVAALRELPDSFAPGYRLDRDNYGIILSLNASVPITAGVLGKEKPLALALSAYQGQLLLGLAAHLRGFVLVADKPSLLLHPFGWIEVVDDSALQRELCDLAAALKDGEIIVEVRRERYFRLSVRPDLVYFDDDLYAFTVDREDLRSVRTKISVNISRRAFVTALGTVESQVESFKLPLELVNKLIDLAERQFTADNELAVKVEDAYKKGLDREPRFKALGLRKLVHRVDGVMRFAVKREVR</sequence>
<reference evidence="1 2" key="1">
    <citation type="submission" date="2016-03" db="EMBL/GenBank/DDBJ databases">
        <authorList>
            <person name="Ploux O."/>
        </authorList>
    </citation>
    <scope>NUCLEOTIDE SEQUENCE [LARGE SCALE GENOMIC DNA]</scope>
    <source>
        <strain evidence="1 2">R-45363</strain>
    </source>
</reference>
<keyword evidence="1" id="KW-0378">Hydrolase</keyword>